<feature type="domain" description="4Fe-4S ferredoxin-type" evidence="4">
    <location>
        <begin position="344"/>
        <end position="373"/>
    </location>
</feature>
<dbReference type="InterPro" id="IPR053135">
    <property type="entry name" value="AKR2_Oxidoreductase"/>
</dbReference>
<dbReference type="Proteomes" id="UP001524473">
    <property type="component" value="Unassembled WGS sequence"/>
</dbReference>
<dbReference type="InterPro" id="IPR017896">
    <property type="entry name" value="4Fe4S_Fe-S-bd"/>
</dbReference>
<dbReference type="PANTHER" id="PTHR43312">
    <property type="entry name" value="D-THREO-ALDOSE 1-DEHYDROGENASE"/>
    <property type="match status" value="1"/>
</dbReference>
<evidence type="ECO:0000256" key="1">
    <source>
        <dbReference type="ARBA" id="ARBA00022723"/>
    </source>
</evidence>
<dbReference type="InterPro" id="IPR036812">
    <property type="entry name" value="NAD(P)_OxRdtase_dom_sf"/>
</dbReference>
<keyword evidence="3" id="KW-0411">Iron-sulfur</keyword>
<proteinExistence type="predicted"/>
<dbReference type="CDD" id="cd19100">
    <property type="entry name" value="AKR_unchar"/>
    <property type="match status" value="1"/>
</dbReference>
<organism evidence="5 6">
    <name type="scientific">Neglectibacter timonensis</name>
    <dbReference type="NCBI Taxonomy" id="1776382"/>
    <lineage>
        <taxon>Bacteria</taxon>
        <taxon>Bacillati</taxon>
        <taxon>Bacillota</taxon>
        <taxon>Clostridia</taxon>
        <taxon>Eubacteriales</taxon>
        <taxon>Oscillospiraceae</taxon>
        <taxon>Neglectibacter</taxon>
    </lineage>
</organism>
<dbReference type="Gene3D" id="3.20.20.100">
    <property type="entry name" value="NADP-dependent oxidoreductase domain"/>
    <property type="match status" value="1"/>
</dbReference>
<evidence type="ECO:0000256" key="2">
    <source>
        <dbReference type="ARBA" id="ARBA00023004"/>
    </source>
</evidence>
<keyword evidence="6" id="KW-1185">Reference proteome</keyword>
<keyword evidence="2" id="KW-0408">Iron</keyword>
<dbReference type="EMBL" id="JANFZH010000015">
    <property type="protein sequence ID" value="MCQ4839813.1"/>
    <property type="molecule type" value="Genomic_DNA"/>
</dbReference>
<comment type="caution">
    <text evidence="5">The sequence shown here is derived from an EMBL/GenBank/DDBJ whole genome shotgun (WGS) entry which is preliminary data.</text>
</comment>
<accession>A0ABT1RYR3</accession>
<dbReference type="PROSITE" id="PS00198">
    <property type="entry name" value="4FE4S_FER_1"/>
    <property type="match status" value="1"/>
</dbReference>
<dbReference type="InterPro" id="IPR017900">
    <property type="entry name" value="4Fe4S_Fe_S_CS"/>
</dbReference>
<evidence type="ECO:0000259" key="4">
    <source>
        <dbReference type="PROSITE" id="PS51379"/>
    </source>
</evidence>
<sequence>MNRRPLGKSGLLVSEVGLGCEHLQGMEYGQIKAVVDAALDAGINIFDIFMSEPQVRSDLGKALRGRRDEVLLQGHIGAAWLNGQYCRTRDLEQCRLFFEDFLTRLETDTVDLGMLHFVDTEEDYASVFDSAVIDYALELKASGKIRALGMSSHNPYIARRAVETGLLDALLFSVNPAYDLLPETVDIDGLFRGETYLDDSLSGTDPARAALYRACEAQQVGITVMKGFGAGALLKEESSPFGVALSPVQCIHYALTRPAVASVLVGCRTPEEVAKAAAYEQASPEERDYSAILASTPKYSLRGKCMYCNHCLPCPVEIDVAQVNKYLDLVQNESGPATAAEHYRALKVHGSDCIQCGACEERCPFGVPVRVRMQQAEELFGI</sequence>
<dbReference type="SUPFAM" id="SSF51430">
    <property type="entry name" value="NAD(P)-linked oxidoreductase"/>
    <property type="match status" value="1"/>
</dbReference>
<evidence type="ECO:0000256" key="3">
    <source>
        <dbReference type="ARBA" id="ARBA00023014"/>
    </source>
</evidence>
<dbReference type="Pfam" id="PF00037">
    <property type="entry name" value="Fer4"/>
    <property type="match status" value="1"/>
</dbReference>
<evidence type="ECO:0000313" key="6">
    <source>
        <dbReference type="Proteomes" id="UP001524473"/>
    </source>
</evidence>
<dbReference type="PANTHER" id="PTHR43312:SF1">
    <property type="entry name" value="NADP-DEPENDENT OXIDOREDUCTASE DOMAIN-CONTAINING PROTEIN"/>
    <property type="match status" value="1"/>
</dbReference>
<dbReference type="RefSeq" id="WP_066867043.1">
    <property type="nucleotide sequence ID" value="NZ_CABKVV010000014.1"/>
</dbReference>
<gene>
    <name evidence="5" type="ORF">NE695_07790</name>
</gene>
<keyword evidence="1" id="KW-0479">Metal-binding</keyword>
<dbReference type="GeneID" id="90533714"/>
<dbReference type="PROSITE" id="PS51379">
    <property type="entry name" value="4FE4S_FER_2"/>
    <property type="match status" value="1"/>
</dbReference>
<reference evidence="5 6" key="1">
    <citation type="submission" date="2022-06" db="EMBL/GenBank/DDBJ databases">
        <title>Isolation of gut microbiota from human fecal samples.</title>
        <authorList>
            <person name="Pamer E.G."/>
            <person name="Barat B."/>
            <person name="Waligurski E."/>
            <person name="Medina S."/>
            <person name="Paddock L."/>
            <person name="Mostad J."/>
        </authorList>
    </citation>
    <scope>NUCLEOTIDE SEQUENCE [LARGE SCALE GENOMIC DNA]</scope>
    <source>
        <strain evidence="5 6">DFI.9.73</strain>
    </source>
</reference>
<dbReference type="Pfam" id="PF00248">
    <property type="entry name" value="Aldo_ket_red"/>
    <property type="match status" value="1"/>
</dbReference>
<dbReference type="InterPro" id="IPR023210">
    <property type="entry name" value="NADP_OxRdtase_dom"/>
</dbReference>
<evidence type="ECO:0000313" key="5">
    <source>
        <dbReference type="EMBL" id="MCQ4839813.1"/>
    </source>
</evidence>
<protein>
    <submittedName>
        <fullName evidence="5">Aldo/keto reductase</fullName>
    </submittedName>
</protein>
<name>A0ABT1RYR3_9FIRM</name>
<dbReference type="SUPFAM" id="SSF46548">
    <property type="entry name" value="alpha-helical ferredoxin"/>
    <property type="match status" value="1"/>
</dbReference>